<accession>A0A9X2LIU0</accession>
<sequence length="458" mass="50197">MTTTPRIDVLGLYGDPMGVTDDGFRPFYAAVALTEPVDYLLTEESAAALDHADRGGRWRRRARAAGGGAFTTDDPLVGVLGALAARAAARPGDLMLRWVEPYLRQVSAHDYRIDRPDRPCVLNGGRGSAQIWRAARETISGACEAAFRWSFHCHSADVPVDVVIAIAHLWSVVALADEHHAGPECAAETKKLAEVTLDHMSPHLDRPGATEQIWLPTWGMLVSNMATRLTYRYHDPSTVPMLADRLAMRAVDVGSSAQIAHNAFYAGLSDHPLLDEWKIATALSHDMWQISHDEAKAGDDFNACSMLLKHGTTVSELADYITYLSCSTEMPSTIRHCFDGWSVLTLTSVRHVTHLPETPPRRDRLWDPDAVARVRKSIGISSAPIADTDPSLSGADLDQAGIEHLLDPDNCRSYTACISNTAEAVRIWREYVYRFDVISGLLSRSKYASTAPSGLANL</sequence>
<dbReference type="EMBL" id="JANIID010000018">
    <property type="protein sequence ID" value="MCQ8772114.1"/>
    <property type="molecule type" value="Genomic_DNA"/>
</dbReference>
<reference evidence="1" key="1">
    <citation type="submission" date="2022-06" db="EMBL/GenBank/DDBJ databases">
        <title>WGS of actinobacteria.</title>
        <authorList>
            <person name="Thawai C."/>
        </authorList>
    </citation>
    <scope>NUCLEOTIDE SEQUENCE</scope>
    <source>
        <strain evidence="1">AA8</strain>
    </source>
</reference>
<evidence type="ECO:0000313" key="1">
    <source>
        <dbReference type="EMBL" id="MCQ8772114.1"/>
    </source>
</evidence>
<proteinExistence type="predicted"/>
<comment type="caution">
    <text evidence="1">The sequence shown here is derived from an EMBL/GenBank/DDBJ whole genome shotgun (WGS) entry which is preliminary data.</text>
</comment>
<evidence type="ECO:0000313" key="2">
    <source>
        <dbReference type="Proteomes" id="UP001142374"/>
    </source>
</evidence>
<protein>
    <submittedName>
        <fullName evidence="1">Uncharacterized protein</fullName>
    </submittedName>
</protein>
<name>A0A9X2LIU0_9ACTN</name>
<organism evidence="1 2">
    <name type="scientific">Streptomyces telluris</name>
    <dbReference type="NCBI Taxonomy" id="2720021"/>
    <lineage>
        <taxon>Bacteria</taxon>
        <taxon>Bacillati</taxon>
        <taxon>Actinomycetota</taxon>
        <taxon>Actinomycetes</taxon>
        <taxon>Kitasatosporales</taxon>
        <taxon>Streptomycetaceae</taxon>
        <taxon>Streptomyces</taxon>
    </lineage>
</organism>
<gene>
    <name evidence="1" type="ORF">NQU55_20400</name>
</gene>
<dbReference type="AlphaFoldDB" id="A0A9X2LIU0"/>
<dbReference type="Proteomes" id="UP001142374">
    <property type="component" value="Unassembled WGS sequence"/>
</dbReference>
<dbReference type="RefSeq" id="WP_168094729.1">
    <property type="nucleotide sequence ID" value="NZ_JAATER010000291.1"/>
</dbReference>
<keyword evidence="2" id="KW-1185">Reference proteome</keyword>